<evidence type="ECO:0000313" key="2">
    <source>
        <dbReference type="EMBL" id="VDK36361.1"/>
    </source>
</evidence>
<feature type="compositionally biased region" description="Basic residues" evidence="1">
    <location>
        <begin position="59"/>
        <end position="68"/>
    </location>
</feature>
<gene>
    <name evidence="2" type="ORF">DILT_LOCUS762</name>
</gene>
<keyword evidence="3" id="KW-1185">Reference proteome</keyword>
<name>A0A3P6QXD5_DIBLA</name>
<sequence>MCISGMGDKFAVINDVPSDEDNMMDAVEESGTKLSRKRSRKVAEDTDADVACPSSPSAKKPKRRRSEH</sequence>
<organism evidence="2 3">
    <name type="scientific">Dibothriocephalus latus</name>
    <name type="common">Fish tapeworm</name>
    <name type="synonym">Diphyllobothrium latum</name>
    <dbReference type="NCBI Taxonomy" id="60516"/>
    <lineage>
        <taxon>Eukaryota</taxon>
        <taxon>Metazoa</taxon>
        <taxon>Spiralia</taxon>
        <taxon>Lophotrochozoa</taxon>
        <taxon>Platyhelminthes</taxon>
        <taxon>Cestoda</taxon>
        <taxon>Eucestoda</taxon>
        <taxon>Diphyllobothriidea</taxon>
        <taxon>Diphyllobothriidae</taxon>
        <taxon>Dibothriocephalus</taxon>
    </lineage>
</organism>
<dbReference type="Proteomes" id="UP000281553">
    <property type="component" value="Unassembled WGS sequence"/>
</dbReference>
<dbReference type="EMBL" id="UYRU01003715">
    <property type="protein sequence ID" value="VDK36361.1"/>
    <property type="molecule type" value="Genomic_DNA"/>
</dbReference>
<protein>
    <submittedName>
        <fullName evidence="2">Uncharacterized protein</fullName>
    </submittedName>
</protein>
<evidence type="ECO:0000313" key="3">
    <source>
        <dbReference type="Proteomes" id="UP000281553"/>
    </source>
</evidence>
<evidence type="ECO:0000256" key="1">
    <source>
        <dbReference type="SAM" id="MobiDB-lite"/>
    </source>
</evidence>
<proteinExistence type="predicted"/>
<dbReference type="AlphaFoldDB" id="A0A3P6QXD5"/>
<reference evidence="2 3" key="1">
    <citation type="submission" date="2018-11" db="EMBL/GenBank/DDBJ databases">
        <authorList>
            <consortium name="Pathogen Informatics"/>
        </authorList>
    </citation>
    <scope>NUCLEOTIDE SEQUENCE [LARGE SCALE GENOMIC DNA]</scope>
</reference>
<feature type="region of interest" description="Disordered" evidence="1">
    <location>
        <begin position="21"/>
        <end position="68"/>
    </location>
</feature>
<accession>A0A3P6QXD5</accession>